<name>A0AA90NE24_9ACTN</name>
<keyword evidence="3" id="KW-1185">Reference proteome</keyword>
<dbReference type="RefSeq" id="WP_220656555.1">
    <property type="nucleotide sequence ID" value="NZ_BAAAII010000002.1"/>
</dbReference>
<feature type="transmembrane region" description="Helical" evidence="1">
    <location>
        <begin position="84"/>
        <end position="111"/>
    </location>
</feature>
<proteinExistence type="predicted"/>
<sequence length="112" mass="11654">MSTPHGPYPPVYDLDPAVSPYPIPRYPAGPSTPGTGPNGERFDDPESTLGIVGLVLALFCGLPGLIVSLIALNNSKRRGYRNTIALVGAIIGGVGTLLPLVYLGFLVLLLVA</sequence>
<evidence type="ECO:0000256" key="1">
    <source>
        <dbReference type="SAM" id="Phobius"/>
    </source>
</evidence>
<comment type="caution">
    <text evidence="2">The sequence shown here is derived from an EMBL/GenBank/DDBJ whole genome shotgun (WGS) entry which is preliminary data.</text>
</comment>
<dbReference type="AlphaFoldDB" id="A0AA90NE24"/>
<evidence type="ECO:0000313" key="3">
    <source>
        <dbReference type="Proteomes" id="UP001178281"/>
    </source>
</evidence>
<accession>A0AA90NE24</accession>
<reference evidence="2" key="1">
    <citation type="submission" date="2023-08" db="EMBL/GenBank/DDBJ databases">
        <title>The draft genome of Tsukamurella strandjordii strain 050030.</title>
        <authorList>
            <person name="Zhao F."/>
            <person name="Feng Y."/>
            <person name="Zong Z."/>
        </authorList>
    </citation>
    <scope>NUCLEOTIDE SEQUENCE</scope>
    <source>
        <strain evidence="2">050030</strain>
    </source>
</reference>
<dbReference type="Proteomes" id="UP001178281">
    <property type="component" value="Unassembled WGS sequence"/>
</dbReference>
<keyword evidence="1" id="KW-1133">Transmembrane helix</keyword>
<protein>
    <submittedName>
        <fullName evidence="2">DUF4190 domain-containing protein</fullName>
    </submittedName>
</protein>
<organism evidence="2 3">
    <name type="scientific">Tsukamurella strandjordii</name>
    <dbReference type="NCBI Taxonomy" id="147577"/>
    <lineage>
        <taxon>Bacteria</taxon>
        <taxon>Bacillati</taxon>
        <taxon>Actinomycetota</taxon>
        <taxon>Actinomycetes</taxon>
        <taxon>Mycobacteriales</taxon>
        <taxon>Tsukamurellaceae</taxon>
        <taxon>Tsukamurella</taxon>
    </lineage>
</organism>
<dbReference type="EMBL" id="JAUTIX010000001">
    <property type="protein sequence ID" value="MDP0396705.1"/>
    <property type="molecule type" value="Genomic_DNA"/>
</dbReference>
<keyword evidence="1" id="KW-0812">Transmembrane</keyword>
<keyword evidence="1" id="KW-0472">Membrane</keyword>
<feature type="transmembrane region" description="Helical" evidence="1">
    <location>
        <begin position="49"/>
        <end position="72"/>
    </location>
</feature>
<evidence type="ECO:0000313" key="2">
    <source>
        <dbReference type="EMBL" id="MDP0396705.1"/>
    </source>
</evidence>
<gene>
    <name evidence="2" type="ORF">Q7X28_02065</name>
</gene>